<keyword evidence="4" id="KW-1185">Reference proteome</keyword>
<gene>
    <name evidence="3" type="ORF">LARSCL_LOCUS1534</name>
</gene>
<dbReference type="AlphaFoldDB" id="A0AAV1YWR4"/>
<sequence>MQKLIALILLAILVEIFLSVGEVYEGVPDVEDWKSDYELWDNRSGFLEEQELWENDNQSNLTSWKLSHEDEILYDIYSRQPEDEVEEIDEDGVELSDDWLVLDIDEDLSKENDREMVNDIEASIDHVEVDDSMSDKEQNPEILDCEDETPKPMKRKKKILNRKPKPEEFYFKHKKYGKKTRKGKDSHKKKVNWKKNCCIRGKKVGNTRRTFLAEDLFQECQERTRSLSSRMSRPCRWIFLSCCEARALRRYYIHHKPGKDNNC</sequence>
<organism evidence="3 4">
    <name type="scientific">Larinioides sclopetarius</name>
    <dbReference type="NCBI Taxonomy" id="280406"/>
    <lineage>
        <taxon>Eukaryota</taxon>
        <taxon>Metazoa</taxon>
        <taxon>Ecdysozoa</taxon>
        <taxon>Arthropoda</taxon>
        <taxon>Chelicerata</taxon>
        <taxon>Arachnida</taxon>
        <taxon>Araneae</taxon>
        <taxon>Araneomorphae</taxon>
        <taxon>Entelegynae</taxon>
        <taxon>Araneoidea</taxon>
        <taxon>Araneidae</taxon>
        <taxon>Larinioides</taxon>
    </lineage>
</organism>
<evidence type="ECO:0000313" key="4">
    <source>
        <dbReference type="Proteomes" id="UP001497382"/>
    </source>
</evidence>
<keyword evidence="2" id="KW-0732">Signal</keyword>
<accession>A0AAV1YWR4</accession>
<feature type="chain" id="PRO_5043707498" evidence="2">
    <location>
        <begin position="22"/>
        <end position="263"/>
    </location>
</feature>
<feature type="region of interest" description="Disordered" evidence="1">
    <location>
        <begin position="129"/>
        <end position="148"/>
    </location>
</feature>
<protein>
    <submittedName>
        <fullName evidence="3">Uncharacterized protein</fullName>
    </submittedName>
</protein>
<dbReference type="EMBL" id="CAXIEN010000009">
    <property type="protein sequence ID" value="CAL1263504.1"/>
    <property type="molecule type" value="Genomic_DNA"/>
</dbReference>
<name>A0AAV1YWR4_9ARAC</name>
<proteinExistence type="predicted"/>
<feature type="signal peptide" evidence="2">
    <location>
        <begin position="1"/>
        <end position="21"/>
    </location>
</feature>
<reference evidence="3 4" key="1">
    <citation type="submission" date="2024-04" db="EMBL/GenBank/DDBJ databases">
        <authorList>
            <person name="Rising A."/>
            <person name="Reimegard J."/>
            <person name="Sonavane S."/>
            <person name="Akerstrom W."/>
            <person name="Nylinder S."/>
            <person name="Hedman E."/>
            <person name="Kallberg Y."/>
        </authorList>
    </citation>
    <scope>NUCLEOTIDE SEQUENCE [LARGE SCALE GENOMIC DNA]</scope>
</reference>
<dbReference type="Proteomes" id="UP001497382">
    <property type="component" value="Unassembled WGS sequence"/>
</dbReference>
<evidence type="ECO:0000256" key="2">
    <source>
        <dbReference type="SAM" id="SignalP"/>
    </source>
</evidence>
<evidence type="ECO:0000256" key="1">
    <source>
        <dbReference type="SAM" id="MobiDB-lite"/>
    </source>
</evidence>
<feature type="compositionally biased region" description="Basic and acidic residues" evidence="1">
    <location>
        <begin position="129"/>
        <end position="139"/>
    </location>
</feature>
<evidence type="ECO:0000313" key="3">
    <source>
        <dbReference type="EMBL" id="CAL1263504.1"/>
    </source>
</evidence>
<comment type="caution">
    <text evidence="3">The sequence shown here is derived from an EMBL/GenBank/DDBJ whole genome shotgun (WGS) entry which is preliminary data.</text>
</comment>